<reference evidence="10 11" key="1">
    <citation type="submission" date="2016-03" db="EMBL/GenBank/DDBJ databases">
        <title>Whole genome sequencing of Grifola frondosa 9006-11.</title>
        <authorList>
            <person name="Min B."/>
            <person name="Park H."/>
            <person name="Kim J.-G."/>
            <person name="Cho H."/>
            <person name="Oh Y.-L."/>
            <person name="Kong W.-S."/>
            <person name="Choi I.-G."/>
        </authorList>
    </citation>
    <scope>NUCLEOTIDE SEQUENCE [LARGE SCALE GENOMIC DNA]</scope>
    <source>
        <strain evidence="10 11">9006-11</strain>
    </source>
</reference>
<feature type="compositionally biased region" description="Basic and acidic residues" evidence="8">
    <location>
        <begin position="141"/>
        <end position="162"/>
    </location>
</feature>
<evidence type="ECO:0000256" key="7">
    <source>
        <dbReference type="RuleBase" id="RU366076"/>
    </source>
</evidence>
<name>A0A1C7LWJ3_GRIFR</name>
<dbReference type="STRING" id="5627.A0A1C7LWJ3"/>
<feature type="binding site" evidence="4">
    <location>
        <position position="28"/>
    </location>
    <ligand>
        <name>substrate</name>
    </ligand>
</feature>
<keyword evidence="2 7" id="KW-0378">Hydrolase</keyword>
<gene>
    <name evidence="10" type="primary">aph1</name>
    <name evidence="10" type="ORF">A0H81_11645</name>
</gene>
<feature type="active site" description="Tele-AMP-histidine intermediate" evidence="3">
    <location>
        <position position="97"/>
    </location>
</feature>
<feature type="domain" description="HIT" evidence="9">
    <location>
        <begin position="3"/>
        <end position="110"/>
    </location>
</feature>
<dbReference type="PANTHER" id="PTHR46243:SF1">
    <property type="entry name" value="BIS(5'-ADENOSYL)-TRIPHOSPHATASE"/>
    <property type="match status" value="1"/>
</dbReference>
<feature type="short sequence motif" description="Histidine triad motif" evidence="6">
    <location>
        <begin position="95"/>
        <end position="99"/>
    </location>
</feature>
<comment type="catalytic activity">
    <reaction evidence="7">
        <text>P(1),P(3)-bis(5'-adenosyl) triphosphate + H2O = AMP + ADP + 2 H(+)</text>
        <dbReference type="Rhea" id="RHEA:13893"/>
        <dbReference type="ChEBI" id="CHEBI:15377"/>
        <dbReference type="ChEBI" id="CHEBI:15378"/>
        <dbReference type="ChEBI" id="CHEBI:58529"/>
        <dbReference type="ChEBI" id="CHEBI:456215"/>
        <dbReference type="ChEBI" id="CHEBI:456216"/>
        <dbReference type="EC" id="3.6.1.29"/>
    </reaction>
</comment>
<dbReference type="OMA" id="RTIKFGP"/>
<dbReference type="PROSITE" id="PS00892">
    <property type="entry name" value="HIT_1"/>
    <property type="match status" value="1"/>
</dbReference>
<dbReference type="Gene3D" id="3.30.428.10">
    <property type="entry name" value="HIT-like"/>
    <property type="match status" value="1"/>
</dbReference>
<dbReference type="SUPFAM" id="SSF54197">
    <property type="entry name" value="HIT-like"/>
    <property type="match status" value="1"/>
</dbReference>
<evidence type="ECO:0000256" key="2">
    <source>
        <dbReference type="ARBA" id="ARBA00022801"/>
    </source>
</evidence>
<proteinExistence type="predicted"/>
<evidence type="ECO:0000256" key="1">
    <source>
        <dbReference type="ARBA" id="ARBA00022741"/>
    </source>
</evidence>
<dbReference type="Pfam" id="PF01230">
    <property type="entry name" value="HIT"/>
    <property type="match status" value="1"/>
</dbReference>
<dbReference type="AlphaFoldDB" id="A0A1C7LWJ3"/>
<accession>A0A1C7LWJ3</accession>
<protein>
    <recommendedName>
        <fullName evidence="7">Bis(5'-adenosyl)-triphosphatase</fullName>
        <ecNumber evidence="7">3.6.1.29</ecNumber>
    </recommendedName>
</protein>
<evidence type="ECO:0000259" key="9">
    <source>
        <dbReference type="PROSITE" id="PS51084"/>
    </source>
</evidence>
<dbReference type="GO" id="GO:0000166">
    <property type="term" value="F:nucleotide binding"/>
    <property type="evidence" value="ECO:0007669"/>
    <property type="project" value="UniProtKB-KW"/>
</dbReference>
<evidence type="ECO:0000256" key="3">
    <source>
        <dbReference type="PIRSR" id="PIRSR639383-1"/>
    </source>
</evidence>
<evidence type="ECO:0000256" key="4">
    <source>
        <dbReference type="PIRSR" id="PIRSR639383-2"/>
    </source>
</evidence>
<dbReference type="InterPro" id="IPR036265">
    <property type="entry name" value="HIT-like_sf"/>
</dbReference>
<dbReference type="PANTHER" id="PTHR46243">
    <property type="entry name" value="BIS(5'-ADENOSYL)-TRIPHOSPHATASE"/>
    <property type="match status" value="1"/>
</dbReference>
<evidence type="ECO:0000313" key="10">
    <source>
        <dbReference type="EMBL" id="OBZ68369.1"/>
    </source>
</evidence>
<comment type="caution">
    <text evidence="10">The sequence shown here is derived from an EMBL/GenBank/DDBJ whole genome shotgun (WGS) entry which is preliminary data.</text>
</comment>
<dbReference type="CDD" id="cd01275">
    <property type="entry name" value="FHIT"/>
    <property type="match status" value="1"/>
</dbReference>
<comment type="cofactor">
    <cofactor evidence="7">
        <name>Mn(2+)</name>
        <dbReference type="ChEBI" id="CHEBI:29035"/>
    </cofactor>
</comment>
<dbReference type="GO" id="GO:0047710">
    <property type="term" value="F:bis(5'-adenosyl)-triphosphatase activity"/>
    <property type="evidence" value="ECO:0007669"/>
    <property type="project" value="UniProtKB-UniRule"/>
</dbReference>
<sequence>MMTALFFSTIEVTRQAFYRNALSYAIVNLKPIVPGHVLVIPTRPVLRLADLSPPELSSLMSAVQHVGKVVEHAYGADGLTIACQDGKAAGQTVPHVHFHLLPRRLQREPFANNDEIYPALEQAEGTLAHDMQSSQVPTAFKPEHTKPQPIKVDADEDRKPRTMEDMEKEALWLKTFFAE</sequence>
<keyword evidence="11" id="KW-1185">Reference proteome</keyword>
<dbReference type="EMBL" id="LUGG01000020">
    <property type="protein sequence ID" value="OBZ68369.1"/>
    <property type="molecule type" value="Genomic_DNA"/>
</dbReference>
<feature type="binding site" evidence="4">
    <location>
        <position position="99"/>
    </location>
    <ligand>
        <name>substrate</name>
    </ligand>
</feature>
<dbReference type="Proteomes" id="UP000092993">
    <property type="component" value="Unassembled WGS sequence"/>
</dbReference>
<evidence type="ECO:0000256" key="6">
    <source>
        <dbReference type="PROSITE-ProRule" id="PRU00464"/>
    </source>
</evidence>
<keyword evidence="1 7" id="KW-0547">Nucleotide-binding</keyword>
<evidence type="ECO:0000256" key="8">
    <source>
        <dbReference type="SAM" id="MobiDB-lite"/>
    </source>
</evidence>
<dbReference type="FunFam" id="3.30.428.10:FF:000011">
    <property type="entry name" value="Fragile histidine triad"/>
    <property type="match status" value="1"/>
</dbReference>
<dbReference type="EC" id="3.6.1.29" evidence="7"/>
<dbReference type="OrthoDB" id="680339at2759"/>
<feature type="site" description="Important for induction of apoptosis" evidence="5">
    <location>
        <position position="117"/>
    </location>
</feature>
<dbReference type="PROSITE" id="PS51084">
    <property type="entry name" value="HIT_2"/>
    <property type="match status" value="1"/>
</dbReference>
<organism evidence="10 11">
    <name type="scientific">Grifola frondosa</name>
    <name type="common">Maitake</name>
    <name type="synonym">Polyporus frondosus</name>
    <dbReference type="NCBI Taxonomy" id="5627"/>
    <lineage>
        <taxon>Eukaryota</taxon>
        <taxon>Fungi</taxon>
        <taxon>Dikarya</taxon>
        <taxon>Basidiomycota</taxon>
        <taxon>Agaricomycotina</taxon>
        <taxon>Agaricomycetes</taxon>
        <taxon>Polyporales</taxon>
        <taxon>Grifolaceae</taxon>
        <taxon>Grifola</taxon>
    </lineage>
</organism>
<feature type="binding site" evidence="4">
    <location>
        <begin position="90"/>
        <end position="93"/>
    </location>
    <ligand>
        <name>substrate</name>
    </ligand>
</feature>
<evidence type="ECO:0000313" key="11">
    <source>
        <dbReference type="Proteomes" id="UP000092993"/>
    </source>
</evidence>
<dbReference type="InterPro" id="IPR039383">
    <property type="entry name" value="FHIT"/>
</dbReference>
<feature type="binding site" evidence="4">
    <location>
        <position position="84"/>
    </location>
    <ligand>
        <name>substrate</name>
    </ligand>
</feature>
<dbReference type="InterPro" id="IPR051884">
    <property type="entry name" value="Bis(5'-adenosyl)-TPase_reg"/>
</dbReference>
<dbReference type="InterPro" id="IPR011146">
    <property type="entry name" value="HIT-like"/>
</dbReference>
<feature type="region of interest" description="Disordered" evidence="8">
    <location>
        <begin position="139"/>
        <end position="162"/>
    </location>
</feature>
<evidence type="ECO:0000256" key="5">
    <source>
        <dbReference type="PIRSR" id="PIRSR639383-3"/>
    </source>
</evidence>
<dbReference type="InterPro" id="IPR019808">
    <property type="entry name" value="Histidine_triad_CS"/>
</dbReference>